<name>A0A271J0C5_9BACT</name>
<evidence type="ECO:0000313" key="3">
    <source>
        <dbReference type="Proteomes" id="UP000216339"/>
    </source>
</evidence>
<feature type="compositionally biased region" description="Basic and acidic residues" evidence="1">
    <location>
        <begin position="231"/>
        <end position="247"/>
    </location>
</feature>
<protein>
    <submittedName>
        <fullName evidence="2">Uncharacterized protein</fullName>
    </submittedName>
</protein>
<dbReference type="RefSeq" id="WP_095510623.1">
    <property type="nucleotide sequence ID" value="NZ_MQWD01000001.1"/>
</dbReference>
<reference evidence="2 3" key="1">
    <citation type="submission" date="2016-11" db="EMBL/GenBank/DDBJ databases">
        <title>Study of marine rhodopsin-containing bacteria.</title>
        <authorList>
            <person name="Yoshizawa S."/>
            <person name="Kumagai Y."/>
            <person name="Kogure K."/>
        </authorList>
    </citation>
    <scope>NUCLEOTIDE SEQUENCE [LARGE SCALE GENOMIC DNA]</scope>
    <source>
        <strain evidence="2 3">SAORIC-28</strain>
    </source>
</reference>
<feature type="region of interest" description="Disordered" evidence="1">
    <location>
        <begin position="223"/>
        <end position="271"/>
    </location>
</feature>
<evidence type="ECO:0000313" key="2">
    <source>
        <dbReference type="EMBL" id="PAP76952.1"/>
    </source>
</evidence>
<sequence length="390" mass="43850">MLTVSDDFLTLLRRVAGDPNLATFNEDQTKQGIVLETFRRLGWDPSDVDEVYPEYGSGDLKRVDYALRIGGKNRVFVEVKRCNVDLEAHQEQLLYYAYQQGVPLAVLTNGVVWWFYLAQWEATWEQRKFYSIDLQQRDTDEAAARFVDFLSKGNVETGRAQRNAQEVLTSQKRQKEVRRTLPEAWADLLAGPDPTVVEVVKDRVEQLCGYTPTDEEVAAYLRARDGAGPPRRPDTKPLYETTREETTRGTGEAGSPDDRGAGGPAGPRTLLSLREGADLGNTKPRFLVIGGDRLDAASWSAASVAFVRWFVERGHLRREDLPVPTYSKRGKCFVSDHPGHADPDKHGAWTEVDGFYVDTKYNAMGHVMNMIALTDHVGRDDLDVRVALQT</sequence>
<dbReference type="OrthoDB" id="9148007at2"/>
<organism evidence="2 3">
    <name type="scientific">Rubrivirga marina</name>
    <dbReference type="NCBI Taxonomy" id="1196024"/>
    <lineage>
        <taxon>Bacteria</taxon>
        <taxon>Pseudomonadati</taxon>
        <taxon>Rhodothermota</taxon>
        <taxon>Rhodothermia</taxon>
        <taxon>Rhodothermales</taxon>
        <taxon>Rubricoccaceae</taxon>
        <taxon>Rubrivirga</taxon>
    </lineage>
</organism>
<dbReference type="EMBL" id="MQWD01000001">
    <property type="protein sequence ID" value="PAP76952.1"/>
    <property type="molecule type" value="Genomic_DNA"/>
</dbReference>
<dbReference type="Proteomes" id="UP000216339">
    <property type="component" value="Unassembled WGS sequence"/>
</dbReference>
<comment type="caution">
    <text evidence="2">The sequence shown here is derived from an EMBL/GenBank/DDBJ whole genome shotgun (WGS) entry which is preliminary data.</text>
</comment>
<evidence type="ECO:0000256" key="1">
    <source>
        <dbReference type="SAM" id="MobiDB-lite"/>
    </source>
</evidence>
<dbReference type="AlphaFoldDB" id="A0A271J0C5"/>
<proteinExistence type="predicted"/>
<keyword evidence="3" id="KW-1185">Reference proteome</keyword>
<dbReference type="Gene3D" id="3.90.1570.30">
    <property type="match status" value="1"/>
</dbReference>
<accession>A0A271J0C5</accession>
<gene>
    <name evidence="2" type="ORF">BSZ37_11175</name>
</gene>